<organism evidence="4 5">
    <name type="scientific">Bhargavaea beijingensis</name>
    <dbReference type="NCBI Taxonomy" id="426756"/>
    <lineage>
        <taxon>Bacteria</taxon>
        <taxon>Bacillati</taxon>
        <taxon>Bacillota</taxon>
        <taxon>Bacilli</taxon>
        <taxon>Bacillales</taxon>
        <taxon>Caryophanaceae</taxon>
        <taxon>Bhargavaea</taxon>
    </lineage>
</organism>
<feature type="transmembrane region" description="Helical" evidence="1">
    <location>
        <begin position="6"/>
        <end position="24"/>
    </location>
</feature>
<evidence type="ECO:0000313" key="5">
    <source>
        <dbReference type="Proteomes" id="UP000198823"/>
    </source>
</evidence>
<dbReference type="InterPro" id="IPR002035">
    <property type="entry name" value="VWF_A"/>
</dbReference>
<keyword evidence="1" id="KW-0812">Transmembrane</keyword>
<keyword evidence="1" id="KW-0472">Membrane</keyword>
<evidence type="ECO:0000256" key="1">
    <source>
        <dbReference type="SAM" id="Phobius"/>
    </source>
</evidence>
<name>A0A1G7BLC2_9BACL</name>
<keyword evidence="1" id="KW-1133">Transmembrane helix</keyword>
<dbReference type="Pfam" id="PF13519">
    <property type="entry name" value="VWA_2"/>
    <property type="match status" value="1"/>
</dbReference>
<dbReference type="STRING" id="426756.SAMN04488126_10626"/>
<feature type="domain" description="Aerotolerance regulator N-terminal" evidence="2">
    <location>
        <begin position="1"/>
        <end position="78"/>
    </location>
</feature>
<reference evidence="4 5" key="1">
    <citation type="submission" date="2016-10" db="EMBL/GenBank/DDBJ databases">
        <authorList>
            <person name="de Groot N.N."/>
        </authorList>
    </citation>
    <scope>NUCLEOTIDE SEQUENCE [LARGE SCALE GENOMIC DNA]</scope>
    <source>
        <strain evidence="4 5">CGMCC 1.6762</strain>
    </source>
</reference>
<dbReference type="Proteomes" id="UP000198823">
    <property type="component" value="Unassembled WGS sequence"/>
</dbReference>
<evidence type="ECO:0000259" key="2">
    <source>
        <dbReference type="Pfam" id="PF07584"/>
    </source>
</evidence>
<protein>
    <submittedName>
        <fullName evidence="4">von Willebrand factor type A domain-containing protein</fullName>
    </submittedName>
</protein>
<dbReference type="InterPro" id="IPR024163">
    <property type="entry name" value="Aerotolerance_reg_N"/>
</dbReference>
<proteinExistence type="predicted"/>
<feature type="domain" description="VWFA" evidence="3">
    <location>
        <begin position="90"/>
        <end position="191"/>
    </location>
</feature>
<gene>
    <name evidence="4" type="ORF">SAMN04488126_10626</name>
</gene>
<dbReference type="EMBL" id="FNAR01000006">
    <property type="protein sequence ID" value="SDE27743.1"/>
    <property type="molecule type" value="Genomic_DNA"/>
</dbReference>
<dbReference type="PANTHER" id="PTHR37464">
    <property type="entry name" value="BLL2463 PROTEIN"/>
    <property type="match status" value="1"/>
</dbReference>
<evidence type="ECO:0000259" key="3">
    <source>
        <dbReference type="Pfam" id="PF13519"/>
    </source>
</evidence>
<dbReference type="AlphaFoldDB" id="A0A1G7BLC2"/>
<dbReference type="OrthoDB" id="9780136at2"/>
<sequence length="587" mass="63596">MGFGSISMIWTLAIPAIVFLYYFFRKKHEERTVPSVLFWEQSRKHTESSPFVNPLYRNALFYLQMGTLLLFVLLLMKPVLTGSGNRSEHLIIVADVSATMLAEEDGEPLMERHKARMESLIRDSKGARFTIIRAGAAPDVLLQGSGQSDEAIRTIHDLKLTYAHQDLAAAMALAGTVAGGEQADVHVFTDSADPEELPAAGPGVVYSIHTASALPENVSVVQFGIALEENSLSAIAVVTNDSPTDKKVMFSLQDGKGSAVGQPHELTIGLGEAERVVFEDLPAVRALELNMKTDDGYPADNTIHAVSGGGEELPVFAEAGLHELVHQALLATGADVTAYGRDEAGQLPEEAIVVTGSEKTFLERRGRTVLFGREGQVNENPVFIKLSEDPLFTFAQDEDIYASGLYPPFADMETVAGPEQSPLIQRAGDGRIAILADPSMTDWPLRPSFPLFLWSVIDGYSREQAGAGTFLPGESRAITPSLVGGWQLYTAEGEYLSEFGSSEALTAPDEPGLYVLRSGKEERYLAVILPEEERAVSAGPSFTMGEKGEHGKSESAGTLPVAVPLILLLLFLILAEWEVQRHHGLSY</sequence>
<dbReference type="RefSeq" id="WP_092095903.1">
    <property type="nucleotide sequence ID" value="NZ_FNAR01000006.1"/>
</dbReference>
<dbReference type="Pfam" id="PF07584">
    <property type="entry name" value="BatA"/>
    <property type="match status" value="1"/>
</dbReference>
<accession>A0A1G7BLC2</accession>
<dbReference type="PANTHER" id="PTHR37464:SF1">
    <property type="entry name" value="BLL2463 PROTEIN"/>
    <property type="match status" value="1"/>
</dbReference>
<evidence type="ECO:0000313" key="4">
    <source>
        <dbReference type="EMBL" id="SDE27743.1"/>
    </source>
</evidence>
<feature type="transmembrane region" description="Helical" evidence="1">
    <location>
        <begin position="59"/>
        <end position="80"/>
    </location>
</feature>